<dbReference type="PROSITE" id="PS51186">
    <property type="entry name" value="GNAT"/>
    <property type="match status" value="1"/>
</dbReference>
<feature type="active site" description="Proton donor" evidence="4">
    <location>
        <position position="130"/>
    </location>
</feature>
<dbReference type="PANTHER" id="PTHR37817">
    <property type="entry name" value="N-ACETYLTRANSFERASE EIS"/>
    <property type="match status" value="1"/>
</dbReference>
<gene>
    <name evidence="6" type="ORF">AVDCRST_MAG20-131</name>
</gene>
<evidence type="ECO:0000256" key="2">
    <source>
        <dbReference type="ARBA" id="ARBA00022679"/>
    </source>
</evidence>
<dbReference type="InterPro" id="IPR025559">
    <property type="entry name" value="Eis_dom"/>
</dbReference>
<feature type="binding site" evidence="4">
    <location>
        <begin position="89"/>
        <end position="91"/>
    </location>
    <ligand>
        <name>acetyl-CoA</name>
        <dbReference type="ChEBI" id="CHEBI:57288"/>
    </ligand>
</feature>
<sequence length="418" mass="44791">MAAVHAAAVDLELRDITDDELPAWARVTEAAFGAQPTDEEVADWAAITEGEHRWGVFDDGEIVATGGAFAFRLTLPGGATVPAGGLTAIGVRTTHRRRGILTSMMDLHLDEVARRGQPVSILTASESVIYGRYGYGSAADLARWKLPTHGTTLAFPPAVGGRLRQVDAAVAAAVLPEVYEAHRATTPGALSRKPAYWDFWLRDRPDGREGASARFFVLHESDAGRPDGYACYRIKSSWGDHGLPASTLVATEVIGADAEVEAALWEHLLSVDLVATIDAANRPVQDPLRWRLADPRRLQTGHVGDHLWVRLLDVGAAMEARSYLVQDSLVLEVADPFRPASGGRWRLEAGPAGAACTRTEDAADVALGVTDLGATYLGAVRPTTLARAGRAVERTPGALARLDLLLSWSVEPWCASAF</sequence>
<organism evidence="6">
    <name type="scientific">uncultured Acidimicrobiales bacterium</name>
    <dbReference type="NCBI Taxonomy" id="310071"/>
    <lineage>
        <taxon>Bacteria</taxon>
        <taxon>Bacillati</taxon>
        <taxon>Actinomycetota</taxon>
        <taxon>Acidimicrobiia</taxon>
        <taxon>Acidimicrobiales</taxon>
        <taxon>environmental samples</taxon>
    </lineage>
</organism>
<reference evidence="6" key="1">
    <citation type="submission" date="2020-02" db="EMBL/GenBank/DDBJ databases">
        <authorList>
            <person name="Meier V. D."/>
        </authorList>
    </citation>
    <scope>NUCLEOTIDE SEQUENCE</scope>
    <source>
        <strain evidence="6">AVDCRST_MAG20</strain>
    </source>
</reference>
<feature type="binding site" evidence="4">
    <location>
        <begin position="125"/>
        <end position="126"/>
    </location>
    <ligand>
        <name>acetyl-CoA</name>
        <dbReference type="ChEBI" id="CHEBI:57288"/>
    </ligand>
</feature>
<accession>A0A6J4GXS2</accession>
<feature type="binding site" evidence="4">
    <location>
        <begin position="97"/>
        <end position="102"/>
    </location>
    <ligand>
        <name>acetyl-CoA</name>
        <dbReference type="ChEBI" id="CHEBI:57288"/>
    </ligand>
</feature>
<dbReference type="Gene3D" id="3.40.630.30">
    <property type="match status" value="2"/>
</dbReference>
<dbReference type="EMBL" id="CADCSY010000005">
    <property type="protein sequence ID" value="CAA9209755.1"/>
    <property type="molecule type" value="Genomic_DNA"/>
</dbReference>
<dbReference type="SUPFAM" id="SSF55729">
    <property type="entry name" value="Acyl-CoA N-acyltransferases (Nat)"/>
    <property type="match status" value="1"/>
</dbReference>
<dbReference type="NCBIfam" id="NF002367">
    <property type="entry name" value="PRK01346.1-4"/>
    <property type="match status" value="1"/>
</dbReference>
<dbReference type="Gene3D" id="3.30.1050.10">
    <property type="entry name" value="SCP2 sterol-binding domain"/>
    <property type="match status" value="1"/>
</dbReference>
<dbReference type="Pfam" id="PF13530">
    <property type="entry name" value="SCP2_2"/>
    <property type="match status" value="1"/>
</dbReference>
<dbReference type="GO" id="GO:0030649">
    <property type="term" value="P:aminoglycoside antibiotic catabolic process"/>
    <property type="evidence" value="ECO:0007669"/>
    <property type="project" value="TreeGrafter"/>
</dbReference>
<comment type="similarity">
    <text evidence="1 4">Belongs to the acetyltransferase Eis family.</text>
</comment>
<evidence type="ECO:0000259" key="5">
    <source>
        <dbReference type="PROSITE" id="PS51186"/>
    </source>
</evidence>
<dbReference type="InterPro" id="IPR036527">
    <property type="entry name" value="SCP2_sterol-bd_dom_sf"/>
</dbReference>
<dbReference type="InterPro" id="IPR051554">
    <property type="entry name" value="Acetyltransferase_Eis"/>
</dbReference>
<proteinExistence type="inferred from homology"/>
<dbReference type="Pfam" id="PF17668">
    <property type="entry name" value="Acetyltransf_17"/>
    <property type="match status" value="1"/>
</dbReference>
<dbReference type="InterPro" id="IPR041380">
    <property type="entry name" value="Acetyltransf_17"/>
</dbReference>
<name>A0A6J4GXS2_9ACTN</name>
<keyword evidence="3 4" id="KW-0012">Acyltransferase</keyword>
<dbReference type="GO" id="GO:0034069">
    <property type="term" value="F:aminoglycoside N-acetyltransferase activity"/>
    <property type="evidence" value="ECO:0007669"/>
    <property type="project" value="TreeGrafter"/>
</dbReference>
<dbReference type="SUPFAM" id="SSF55718">
    <property type="entry name" value="SCP-like"/>
    <property type="match status" value="1"/>
</dbReference>
<evidence type="ECO:0000256" key="3">
    <source>
        <dbReference type="ARBA" id="ARBA00023315"/>
    </source>
</evidence>
<protein>
    <recommendedName>
        <fullName evidence="5">N-acetyltransferase domain-containing protein</fullName>
    </recommendedName>
</protein>
<comment type="subunit">
    <text evidence="4">Homohexamer; trimer of dimers.</text>
</comment>
<dbReference type="PANTHER" id="PTHR37817:SF1">
    <property type="entry name" value="N-ACETYLTRANSFERASE EIS"/>
    <property type="match status" value="1"/>
</dbReference>
<evidence type="ECO:0000313" key="6">
    <source>
        <dbReference type="EMBL" id="CAA9209755.1"/>
    </source>
</evidence>
<dbReference type="Pfam" id="PF13527">
    <property type="entry name" value="Acetyltransf_9"/>
    <property type="match status" value="1"/>
</dbReference>
<keyword evidence="2 4" id="KW-0808">Transferase</keyword>
<dbReference type="HAMAP" id="MF_01812">
    <property type="entry name" value="Eis"/>
    <property type="match status" value="1"/>
</dbReference>
<dbReference type="InterPro" id="IPR000182">
    <property type="entry name" value="GNAT_dom"/>
</dbReference>
<evidence type="ECO:0000256" key="1">
    <source>
        <dbReference type="ARBA" id="ARBA00009213"/>
    </source>
</evidence>
<dbReference type="AlphaFoldDB" id="A0A6J4GXS2"/>
<dbReference type="InterPro" id="IPR022902">
    <property type="entry name" value="NAcTrfase_Eis"/>
</dbReference>
<dbReference type="InterPro" id="IPR016181">
    <property type="entry name" value="Acyl_CoA_acyltransferase"/>
</dbReference>
<feature type="domain" description="N-acetyltransferase" evidence="5">
    <location>
        <begin position="11"/>
        <end position="158"/>
    </location>
</feature>
<feature type="active site" description="Proton acceptor; via carboxylate" evidence="4">
    <location>
        <position position="418"/>
    </location>
</feature>
<evidence type="ECO:0000256" key="4">
    <source>
        <dbReference type="HAMAP-Rule" id="MF_01812"/>
    </source>
</evidence>